<sequence length="229" mass="27010">MEVELVTMDSVRKLMTQMLAQQKAHYVEMLDKQSDTFQKFVRVIMDSTNERLDSMNRSIQELKDSIQYTQRDVEKMKLKADYLENQSRRNNLIFDGIKESARESWADTEGKVRTFISQKLKLDAGAMPIERAHRRGKTDPGGDKQRPIVVKFFNFKDRDLIMKKRQELKKELKKNAPGIYINEDFSEAVRQRRRDLLPKLREAWDRGDIAYLKFDCLVAHPPRVREVVS</sequence>
<accession>A0A9Q1FKI5</accession>
<dbReference type="OrthoDB" id="8915690at2759"/>
<dbReference type="Gene3D" id="3.30.70.1820">
    <property type="entry name" value="L1 transposable element, RRM domain"/>
    <property type="match status" value="1"/>
</dbReference>
<dbReference type="EMBL" id="JAINUF010000005">
    <property type="protein sequence ID" value="KAJ8360652.1"/>
    <property type="molecule type" value="Genomic_DNA"/>
</dbReference>
<keyword evidence="1" id="KW-0175">Coiled coil</keyword>
<organism evidence="2 3">
    <name type="scientific">Synaphobranchus kaupii</name>
    <name type="common">Kaup's arrowtooth eel</name>
    <dbReference type="NCBI Taxonomy" id="118154"/>
    <lineage>
        <taxon>Eukaryota</taxon>
        <taxon>Metazoa</taxon>
        <taxon>Chordata</taxon>
        <taxon>Craniata</taxon>
        <taxon>Vertebrata</taxon>
        <taxon>Euteleostomi</taxon>
        <taxon>Actinopterygii</taxon>
        <taxon>Neopterygii</taxon>
        <taxon>Teleostei</taxon>
        <taxon>Anguilliformes</taxon>
        <taxon>Synaphobranchidae</taxon>
        <taxon>Synaphobranchus</taxon>
    </lineage>
</organism>
<keyword evidence="3" id="KW-1185">Reference proteome</keyword>
<evidence type="ECO:0008006" key="4">
    <source>
        <dbReference type="Google" id="ProtNLM"/>
    </source>
</evidence>
<reference evidence="2" key="1">
    <citation type="journal article" date="2023" name="Science">
        <title>Genome structures resolve the early diversification of teleost fishes.</title>
        <authorList>
            <person name="Parey E."/>
            <person name="Louis A."/>
            <person name="Montfort J."/>
            <person name="Bouchez O."/>
            <person name="Roques C."/>
            <person name="Iampietro C."/>
            <person name="Lluch J."/>
            <person name="Castinel A."/>
            <person name="Donnadieu C."/>
            <person name="Desvignes T."/>
            <person name="Floi Bucao C."/>
            <person name="Jouanno E."/>
            <person name="Wen M."/>
            <person name="Mejri S."/>
            <person name="Dirks R."/>
            <person name="Jansen H."/>
            <person name="Henkel C."/>
            <person name="Chen W.J."/>
            <person name="Zahm M."/>
            <person name="Cabau C."/>
            <person name="Klopp C."/>
            <person name="Thompson A.W."/>
            <person name="Robinson-Rechavi M."/>
            <person name="Braasch I."/>
            <person name="Lecointre G."/>
            <person name="Bobe J."/>
            <person name="Postlethwait J.H."/>
            <person name="Berthelot C."/>
            <person name="Roest Crollius H."/>
            <person name="Guiguen Y."/>
        </authorList>
    </citation>
    <scope>NUCLEOTIDE SEQUENCE</scope>
    <source>
        <strain evidence="2">WJC10195</strain>
    </source>
</reference>
<dbReference type="Proteomes" id="UP001152622">
    <property type="component" value="Chromosome 5"/>
</dbReference>
<dbReference type="InterPro" id="IPR004244">
    <property type="entry name" value="Transposase_22"/>
</dbReference>
<dbReference type="AlphaFoldDB" id="A0A9Q1FKI5"/>
<evidence type="ECO:0000313" key="2">
    <source>
        <dbReference type="EMBL" id="KAJ8360652.1"/>
    </source>
</evidence>
<protein>
    <recommendedName>
        <fullName evidence="4">LINE-1 type transposase domain-containing protein 1</fullName>
    </recommendedName>
</protein>
<dbReference type="PANTHER" id="PTHR11505">
    <property type="entry name" value="L1 TRANSPOSABLE ELEMENT-RELATED"/>
    <property type="match status" value="1"/>
</dbReference>
<gene>
    <name evidence="2" type="ORF">SKAU_G00171770</name>
</gene>
<feature type="coiled-coil region" evidence="1">
    <location>
        <begin position="45"/>
        <end position="79"/>
    </location>
</feature>
<name>A0A9Q1FKI5_SYNKA</name>
<evidence type="ECO:0000256" key="1">
    <source>
        <dbReference type="SAM" id="Coils"/>
    </source>
</evidence>
<proteinExistence type="predicted"/>
<evidence type="ECO:0000313" key="3">
    <source>
        <dbReference type="Proteomes" id="UP001152622"/>
    </source>
</evidence>
<comment type="caution">
    <text evidence="2">The sequence shown here is derived from an EMBL/GenBank/DDBJ whole genome shotgun (WGS) entry which is preliminary data.</text>
</comment>